<reference evidence="1" key="1">
    <citation type="submission" date="2016-03" db="EMBL/GenBank/DDBJ databases">
        <title>Mechanisms controlling the formation of the plant cell surface in tip-growing cells are functionally conserved among land plants.</title>
        <authorList>
            <person name="Honkanen S."/>
            <person name="Jones V.A."/>
            <person name="Morieri G."/>
            <person name="Champion C."/>
            <person name="Hetherington A.J."/>
            <person name="Kelly S."/>
            <person name="Saint-Marcoux D."/>
            <person name="Proust H."/>
            <person name="Prescott H."/>
            <person name="Dolan L."/>
        </authorList>
    </citation>
    <scope>NUCLEOTIDE SEQUENCE [LARGE SCALE GENOMIC DNA]</scope>
    <source>
        <tissue evidence="1">Whole gametophyte</tissue>
    </source>
</reference>
<gene>
    <name evidence="1" type="ORF">AXG93_3818s1020</name>
</gene>
<comment type="caution">
    <text evidence="1">The sequence shown here is derived from an EMBL/GenBank/DDBJ whole genome shotgun (WGS) entry which is preliminary data.</text>
</comment>
<sequence>MSTTALTKGCLGVGIVDAFPCPIPSSTRKSWESRKRLRPVDHCQGHGVEGAAALVKVYICPMLPETIRWIGWMGWDERPVLLVLGGRRARLREDRCGLGCSACMCTKARRQSNARELVGVSVWSTPCGTPISDQQRGVFSEETTLTVAVCRFPL</sequence>
<name>A0A176VJJ3_MARPO</name>
<dbReference type="Proteomes" id="UP000077202">
    <property type="component" value="Unassembled WGS sequence"/>
</dbReference>
<protein>
    <submittedName>
        <fullName evidence="1">Uncharacterized protein</fullName>
    </submittedName>
</protein>
<accession>A0A176VJJ3</accession>
<dbReference type="EMBL" id="LVLJ01003675">
    <property type="protein sequence ID" value="OAE20105.1"/>
    <property type="molecule type" value="Genomic_DNA"/>
</dbReference>
<keyword evidence="2" id="KW-1185">Reference proteome</keyword>
<organism evidence="1 2">
    <name type="scientific">Marchantia polymorpha subsp. ruderalis</name>
    <dbReference type="NCBI Taxonomy" id="1480154"/>
    <lineage>
        <taxon>Eukaryota</taxon>
        <taxon>Viridiplantae</taxon>
        <taxon>Streptophyta</taxon>
        <taxon>Embryophyta</taxon>
        <taxon>Marchantiophyta</taxon>
        <taxon>Marchantiopsida</taxon>
        <taxon>Marchantiidae</taxon>
        <taxon>Marchantiales</taxon>
        <taxon>Marchantiaceae</taxon>
        <taxon>Marchantia</taxon>
    </lineage>
</organism>
<evidence type="ECO:0000313" key="1">
    <source>
        <dbReference type="EMBL" id="OAE20105.1"/>
    </source>
</evidence>
<evidence type="ECO:0000313" key="2">
    <source>
        <dbReference type="Proteomes" id="UP000077202"/>
    </source>
</evidence>
<proteinExistence type="predicted"/>
<dbReference type="AlphaFoldDB" id="A0A176VJJ3"/>